<gene>
    <name evidence="1" type="ORF">COA71_00195</name>
</gene>
<dbReference type="Proteomes" id="UP000228987">
    <property type="component" value="Unassembled WGS sequence"/>
</dbReference>
<dbReference type="EMBL" id="NVWI01000001">
    <property type="protein sequence ID" value="PCJ43334.1"/>
    <property type="molecule type" value="Genomic_DNA"/>
</dbReference>
<evidence type="ECO:0008006" key="3">
    <source>
        <dbReference type="Google" id="ProtNLM"/>
    </source>
</evidence>
<protein>
    <recommendedName>
        <fullName evidence="3">DUF2857 domain-containing protein</fullName>
    </recommendedName>
</protein>
<name>A0A2A5CHH0_9GAMM</name>
<dbReference type="Pfam" id="PF11198">
    <property type="entry name" value="DUF2857"/>
    <property type="match status" value="1"/>
</dbReference>
<dbReference type="InterPro" id="IPR021364">
    <property type="entry name" value="DUF2857"/>
</dbReference>
<accession>A0A2A5CHH0</accession>
<organism evidence="1 2">
    <name type="scientific">SAR86 cluster bacterium</name>
    <dbReference type="NCBI Taxonomy" id="2030880"/>
    <lineage>
        <taxon>Bacteria</taxon>
        <taxon>Pseudomonadati</taxon>
        <taxon>Pseudomonadota</taxon>
        <taxon>Gammaproteobacteria</taxon>
        <taxon>SAR86 cluster</taxon>
    </lineage>
</organism>
<dbReference type="AlphaFoldDB" id="A0A2A5CHH0"/>
<evidence type="ECO:0000313" key="1">
    <source>
        <dbReference type="EMBL" id="PCJ43334.1"/>
    </source>
</evidence>
<proteinExistence type="predicted"/>
<evidence type="ECO:0000313" key="2">
    <source>
        <dbReference type="Proteomes" id="UP000228987"/>
    </source>
</evidence>
<reference evidence="2" key="1">
    <citation type="submission" date="2017-08" db="EMBL/GenBank/DDBJ databases">
        <title>A dynamic microbial community with high functional redundancy inhabits the cold, oxic subseafloor aquifer.</title>
        <authorList>
            <person name="Tully B.J."/>
            <person name="Wheat C.G."/>
            <person name="Glazer B.T."/>
            <person name="Huber J.A."/>
        </authorList>
    </citation>
    <scope>NUCLEOTIDE SEQUENCE [LARGE SCALE GENOMIC DNA]</scope>
</reference>
<comment type="caution">
    <text evidence="1">The sequence shown here is derived from an EMBL/GenBank/DDBJ whole genome shotgun (WGS) entry which is preliminary data.</text>
</comment>
<sequence length="188" mass="22157">MTKFEEKVCRAAIKKILSSLNKCHSEDFTDFAIPDRLIDKLSELSLTQQEMFLERAPAYFSFSLNVPEMDRQLEIIDQLRDDRHIEDIFLVQGAPLKLMRRLFGMHASEFSRRRDAMCLKHSGSGRPIRCDENTDHYLWHLWAAHSNLDERERFLTLAEESCLNLHNIWNSLREYIEENDNKGKATIK</sequence>